<dbReference type="AlphaFoldDB" id="A0A2G9I2R5"/>
<feature type="compositionally biased region" description="Basic and acidic residues" evidence="1">
    <location>
        <begin position="460"/>
        <end position="473"/>
    </location>
</feature>
<dbReference type="SUPFAM" id="SSF46565">
    <property type="entry name" value="Chaperone J-domain"/>
    <property type="match status" value="1"/>
</dbReference>
<keyword evidence="4" id="KW-1185">Reference proteome</keyword>
<accession>A0A2G9I2R5</accession>
<feature type="region of interest" description="Disordered" evidence="1">
    <location>
        <begin position="460"/>
        <end position="553"/>
    </location>
</feature>
<sequence length="844" mass="95931">MEGTYNRVVSARETIPHETYGYFADLLVKTVGTKSVNEGSSGGSDAKSENDKRGLKRPRKSNRESLLRFRSQIEAECDETATLPLTSSDSLYTSAKLSDNNEKTGSIDVVWPEEKALRLKTLAEEKYTSSNLKSALKYAKRAHKLHPSVEGLPELLTALKILHIATIPVFESTSFAQNTTPDYYQILQVERFSHINTIKKQYKKLALILHPDKNPFAVGVLLDKVKRRDYDTRLRIAMQSKATEEIELGAEVEAKTFWTACSTCRLLHQFERKYLGHNLMCPRCKKSFKAMEVEEDRNNADVDNEEKNEGVGVGQKRVSARIREKVAKGGNLGIVDKVGLGVKRKSSTVGEILKRSGVKVARHRDGDGVLLKDLRPKNMEKVEKLGDHDGQRIEGFRSKKAGNLVYVDKSSRDIDAANELLSRNGVDIVESERTKRAKAREEETMTLSQMQMLAKKKKNLVEGKPTLKEKEVNAETLKLMENGGEKEESKNEEEEERGEDEKVEEDKENEKVNLREKNNRRRVSKDRNSEVEKTISESPVRSETERDRALENGNAQVVPVEKENEQDMREKRQRCRVSKYGNLEVMKPKTSKNHVESDMKKLIVAKKGKLEIMPVEDSDFNDFDKDRKEKSFKKGQVWAVYDDDDGMPRQYALIENILSVNPFEVTLSWLQFQTNGDDELTSWQQMGFHISCGSFKVSGKLTIKYLNLFSHVVNCERAAREMYRIYPKKGSVWALYNNNGLDVEERTQRDKDKQCYHIVVSLSGYSDIYGLSIVHLEKVDGFRTVFKRKEIGANAVTCLGKNDLKLFSHQIPAKKLSGEEASGLPKDCWELDPASLAPQMLIAL</sequence>
<evidence type="ECO:0000256" key="1">
    <source>
        <dbReference type="SAM" id="MobiDB-lite"/>
    </source>
</evidence>
<feature type="compositionally biased region" description="Basic and acidic residues" evidence="1">
    <location>
        <begin position="504"/>
        <end position="517"/>
    </location>
</feature>
<evidence type="ECO:0000313" key="4">
    <source>
        <dbReference type="Proteomes" id="UP000231279"/>
    </source>
</evidence>
<evidence type="ECO:0000259" key="2">
    <source>
        <dbReference type="PROSITE" id="PS50076"/>
    </source>
</evidence>
<feature type="compositionally biased region" description="Acidic residues" evidence="1">
    <location>
        <begin position="490"/>
        <end position="503"/>
    </location>
</feature>
<dbReference type="OrthoDB" id="66964at2759"/>
<dbReference type="Pfam" id="PF11926">
    <property type="entry name" value="DUF3444"/>
    <property type="match status" value="1"/>
</dbReference>
<dbReference type="CDD" id="cd06257">
    <property type="entry name" value="DnaJ"/>
    <property type="match status" value="1"/>
</dbReference>
<dbReference type="InterPro" id="IPR036869">
    <property type="entry name" value="J_dom_sf"/>
</dbReference>
<dbReference type="PROSITE" id="PS50076">
    <property type="entry name" value="DNAJ_2"/>
    <property type="match status" value="1"/>
</dbReference>
<name>A0A2G9I2R5_9LAMI</name>
<dbReference type="PANTHER" id="PTHR44137">
    <property type="entry name" value="BNAC03G44070D PROTEIN"/>
    <property type="match status" value="1"/>
</dbReference>
<dbReference type="SMART" id="SM00271">
    <property type="entry name" value="DnaJ"/>
    <property type="match status" value="1"/>
</dbReference>
<comment type="caution">
    <text evidence="3">The sequence shown here is derived from an EMBL/GenBank/DDBJ whole genome shotgun (WGS) entry which is preliminary data.</text>
</comment>
<dbReference type="InterPro" id="IPR056988">
    <property type="entry name" value="Zn_ribbon_pln"/>
</dbReference>
<protein>
    <recommendedName>
        <fullName evidence="2">J domain-containing protein</fullName>
    </recommendedName>
</protein>
<proteinExistence type="predicted"/>
<dbReference type="EMBL" id="NKXS01000470">
    <property type="protein sequence ID" value="PIN24043.1"/>
    <property type="molecule type" value="Genomic_DNA"/>
</dbReference>
<dbReference type="InterPro" id="IPR024593">
    <property type="entry name" value="DUF3444"/>
</dbReference>
<feature type="domain" description="J" evidence="2">
    <location>
        <begin position="182"/>
        <end position="234"/>
    </location>
</feature>
<organism evidence="3 4">
    <name type="scientific">Handroanthus impetiginosus</name>
    <dbReference type="NCBI Taxonomy" id="429701"/>
    <lineage>
        <taxon>Eukaryota</taxon>
        <taxon>Viridiplantae</taxon>
        <taxon>Streptophyta</taxon>
        <taxon>Embryophyta</taxon>
        <taxon>Tracheophyta</taxon>
        <taxon>Spermatophyta</taxon>
        <taxon>Magnoliopsida</taxon>
        <taxon>eudicotyledons</taxon>
        <taxon>Gunneridae</taxon>
        <taxon>Pentapetalae</taxon>
        <taxon>asterids</taxon>
        <taxon>lamiids</taxon>
        <taxon>Lamiales</taxon>
        <taxon>Bignoniaceae</taxon>
        <taxon>Crescentiina</taxon>
        <taxon>Tabebuia alliance</taxon>
        <taxon>Handroanthus</taxon>
    </lineage>
</organism>
<gene>
    <name evidence="3" type="ORF">CDL12_03229</name>
</gene>
<dbReference type="Pfam" id="PF00226">
    <property type="entry name" value="DnaJ"/>
    <property type="match status" value="1"/>
</dbReference>
<reference evidence="4" key="1">
    <citation type="journal article" date="2018" name="Gigascience">
        <title>Genome assembly of the Pink Ipe (Handroanthus impetiginosus, Bignoniaceae), a highly valued, ecologically keystone Neotropical timber forest tree.</title>
        <authorList>
            <person name="Silva-Junior O.B."/>
            <person name="Grattapaglia D."/>
            <person name="Novaes E."/>
            <person name="Collevatti R.G."/>
        </authorList>
    </citation>
    <scope>NUCLEOTIDE SEQUENCE [LARGE SCALE GENOMIC DNA]</scope>
    <source>
        <strain evidence="4">cv. UFG-1</strain>
    </source>
</reference>
<feature type="compositionally biased region" description="Basic and acidic residues" evidence="1">
    <location>
        <begin position="525"/>
        <end position="550"/>
    </location>
</feature>
<dbReference type="InterPro" id="IPR001623">
    <property type="entry name" value="DnaJ_domain"/>
</dbReference>
<dbReference type="PANTHER" id="PTHR44137:SF24">
    <property type="entry name" value="DNAJ HEAT SHOCK N-TERMINAL DOMAIN-CONTAINING PROTEIN"/>
    <property type="match status" value="1"/>
</dbReference>
<dbReference type="Pfam" id="PF23551">
    <property type="entry name" value="Zn_ribbon_20"/>
    <property type="match status" value="1"/>
</dbReference>
<dbReference type="Gene3D" id="1.10.287.110">
    <property type="entry name" value="DnaJ domain"/>
    <property type="match status" value="1"/>
</dbReference>
<dbReference type="Proteomes" id="UP000231279">
    <property type="component" value="Unassembled WGS sequence"/>
</dbReference>
<feature type="region of interest" description="Disordered" evidence="1">
    <location>
        <begin position="35"/>
        <end position="63"/>
    </location>
</feature>
<evidence type="ECO:0000313" key="3">
    <source>
        <dbReference type="EMBL" id="PIN24043.1"/>
    </source>
</evidence>